<dbReference type="AlphaFoldDB" id="A0A6P8XWD3"/>
<dbReference type="KEGG" id="tpal:117639607"/>
<keyword evidence="1" id="KW-1185">Reference proteome</keyword>
<protein>
    <submittedName>
        <fullName evidence="2">Uncharacterized protein LOC117639607</fullName>
    </submittedName>
</protein>
<sequence length="263" mass="29478">MMMNEDNVASLAKEATILMDNEADLMCASQRFMQPLPPQTKYPPHPKWIGEKHWPLNASNSKELVMGFRLDRMVTPAAALQTPGGLGVSLSMGEFKKLLDPELVERIKDFLKGNDPATTVRLSDSALLKCINMPNQGNIVKIEKNQSGLDTFISLGDVTIQKLFSLSEVLTFDAMRFEDGQCSMAKCVVNMLRGIRDMIPPECQLVEPSQTMQFVKQAGLEALKARERGEPESVALWGIREDLLFRNFETVNLMVFDLSREPL</sequence>
<dbReference type="GeneID" id="117639607"/>
<dbReference type="Proteomes" id="UP000515158">
    <property type="component" value="Unplaced"/>
</dbReference>
<dbReference type="OrthoDB" id="8240145at2759"/>
<reference evidence="2" key="1">
    <citation type="submission" date="2025-08" db="UniProtKB">
        <authorList>
            <consortium name="RefSeq"/>
        </authorList>
    </citation>
    <scope>IDENTIFICATION</scope>
    <source>
        <tissue evidence="2">Total insect</tissue>
    </source>
</reference>
<dbReference type="InParanoid" id="A0A6P8XWD3"/>
<dbReference type="RefSeq" id="XP_034231333.1">
    <property type="nucleotide sequence ID" value="XM_034375442.1"/>
</dbReference>
<evidence type="ECO:0000313" key="2">
    <source>
        <dbReference type="RefSeq" id="XP_034231333.1"/>
    </source>
</evidence>
<proteinExistence type="predicted"/>
<accession>A0A6P8XWD3</accession>
<name>A0A6P8XWD3_THRPL</name>
<gene>
    <name evidence="2" type="primary">LOC117639607</name>
</gene>
<evidence type="ECO:0000313" key="1">
    <source>
        <dbReference type="Proteomes" id="UP000515158"/>
    </source>
</evidence>
<organism evidence="2">
    <name type="scientific">Thrips palmi</name>
    <name type="common">Melon thrips</name>
    <dbReference type="NCBI Taxonomy" id="161013"/>
    <lineage>
        <taxon>Eukaryota</taxon>
        <taxon>Metazoa</taxon>
        <taxon>Ecdysozoa</taxon>
        <taxon>Arthropoda</taxon>
        <taxon>Hexapoda</taxon>
        <taxon>Insecta</taxon>
        <taxon>Pterygota</taxon>
        <taxon>Neoptera</taxon>
        <taxon>Paraneoptera</taxon>
        <taxon>Thysanoptera</taxon>
        <taxon>Terebrantia</taxon>
        <taxon>Thripoidea</taxon>
        <taxon>Thripidae</taxon>
        <taxon>Thrips</taxon>
    </lineage>
</organism>